<evidence type="ECO:0000313" key="2">
    <source>
        <dbReference type="Proteomes" id="UP000228952"/>
    </source>
</evidence>
<dbReference type="EMBL" id="PFQB01000107">
    <property type="protein sequence ID" value="PJA12636.1"/>
    <property type="molecule type" value="Genomic_DNA"/>
</dbReference>
<accession>A0A2M7W192</accession>
<reference evidence="2" key="1">
    <citation type="submission" date="2017-09" db="EMBL/GenBank/DDBJ databases">
        <title>Depth-based differentiation of microbial function through sediment-hosted aquifers and enrichment of novel symbionts in the deep terrestrial subsurface.</title>
        <authorList>
            <person name="Probst A.J."/>
            <person name="Ladd B."/>
            <person name="Jarett J.K."/>
            <person name="Geller-Mcgrath D.E."/>
            <person name="Sieber C.M.K."/>
            <person name="Emerson J.B."/>
            <person name="Anantharaman K."/>
            <person name="Thomas B.C."/>
            <person name="Malmstrom R."/>
            <person name="Stieglmeier M."/>
            <person name="Klingl A."/>
            <person name="Woyke T."/>
            <person name="Ryan C.M."/>
            <person name="Banfield J.F."/>
        </authorList>
    </citation>
    <scope>NUCLEOTIDE SEQUENCE [LARGE SCALE GENOMIC DNA]</scope>
</reference>
<proteinExistence type="predicted"/>
<comment type="caution">
    <text evidence="1">The sequence shown here is derived from an EMBL/GenBank/DDBJ whole genome shotgun (WGS) entry which is preliminary data.</text>
</comment>
<sequence>MDSIEKKLRSLQECFISHAEIEYLWDPQGNDTGFIDPNALSAGGFPFVFRTILDQIAVDDTHLSISAKSAVKEAIKAAFPSLAEKEILELLAVIINSLQQIGATEDRVVDEFCIKLRIKGPLLTSLYTKDYVSRLKILFASEYGIVWCYNQLWKRYKLLKVTKFKEIVVKRQGISFFPKEVVMRVYEYMEAFLSTLGRVASPTYTTYDVEWESDMSYYIAESLEKQGIAVTVLSDLHANTGLFSEIPLKALVAPYGNTQYRDIYGMLLNPVKNSCSHSRVYFEGNNTTLIATPEKKHILINGKLGIDLRENVFLTHETASENFKQYAYLWEHFDKSQYNVANESHKKMYLSSLLNAKSAFFELLQQQEQQEGFLIARPKSIVFSRDTHPTSFDGFTQWVTIKEGSWCSTGGKHVHRKPCDELQSFLSNVDYQGIVVQNYVPSILFYQQGQPLHGHVRKASMIKRNGEVVHAGFIIKLIAIEKGNSSGYKSHMLYFDESGNFVFGKDIGDKSVHYTNLSQANLEPAVDFSRVFLHAKQEWLKAMYALNKFISTQRLDDFTTQLVKDGKISERYLINCK</sequence>
<organism evidence="1 2">
    <name type="scientific">Candidatus Dojkabacteria bacterium CG_4_10_14_0_2_um_filter_Dojkabacteria_WS6_41_15</name>
    <dbReference type="NCBI Taxonomy" id="2014249"/>
    <lineage>
        <taxon>Bacteria</taxon>
        <taxon>Candidatus Dojkabacteria</taxon>
    </lineage>
</organism>
<gene>
    <name evidence="1" type="ORF">COX64_04375</name>
</gene>
<dbReference type="Proteomes" id="UP000228952">
    <property type="component" value="Unassembled WGS sequence"/>
</dbReference>
<dbReference type="AlphaFoldDB" id="A0A2M7W192"/>
<evidence type="ECO:0000313" key="1">
    <source>
        <dbReference type="EMBL" id="PJA12636.1"/>
    </source>
</evidence>
<name>A0A2M7W192_9BACT</name>
<protein>
    <submittedName>
        <fullName evidence="1">Uncharacterized protein</fullName>
    </submittedName>
</protein>